<reference evidence="1 2" key="1">
    <citation type="journal article" date="2019" name="Philos. Trans. R. Soc. Lond., B, Biol. Sci.">
        <title>Ant behaviour and brain gene expression of defending hosts depend on the ecological success of the intruding social parasite.</title>
        <authorList>
            <person name="Kaur R."/>
            <person name="Stoldt M."/>
            <person name="Jongepier E."/>
            <person name="Feldmeyer B."/>
            <person name="Menzel F."/>
            <person name="Bornberg-Bauer E."/>
            <person name="Foitzik S."/>
        </authorList>
    </citation>
    <scope>NUCLEOTIDE SEQUENCE [LARGE SCALE GENOMIC DNA]</scope>
    <source>
        <tissue evidence="1">Whole body</tissue>
    </source>
</reference>
<accession>A0A4S2KVP1</accession>
<sequence length="126" mass="14526">MAENLSQSSSEDAYNLKRHNTFAGKLTYALRTKTINVKEILCTNIQGKAIVKSYQKHKSLSRQSRMLIVDIILTELLNQTIHLKNDDFLYIAEEIVKLFPTEDTSTYYIPPISKKNIANWKISNFT</sequence>
<organism evidence="1 2">
    <name type="scientific">Temnothorax longispinosus</name>
    <dbReference type="NCBI Taxonomy" id="300112"/>
    <lineage>
        <taxon>Eukaryota</taxon>
        <taxon>Metazoa</taxon>
        <taxon>Ecdysozoa</taxon>
        <taxon>Arthropoda</taxon>
        <taxon>Hexapoda</taxon>
        <taxon>Insecta</taxon>
        <taxon>Pterygota</taxon>
        <taxon>Neoptera</taxon>
        <taxon>Endopterygota</taxon>
        <taxon>Hymenoptera</taxon>
        <taxon>Apocrita</taxon>
        <taxon>Aculeata</taxon>
        <taxon>Formicoidea</taxon>
        <taxon>Formicidae</taxon>
        <taxon>Myrmicinae</taxon>
        <taxon>Temnothorax</taxon>
    </lineage>
</organism>
<protein>
    <submittedName>
        <fullName evidence="1">Uncharacterized protein</fullName>
    </submittedName>
</protein>
<keyword evidence="2" id="KW-1185">Reference proteome</keyword>
<gene>
    <name evidence="1" type="ORF">DBV15_12479</name>
</gene>
<evidence type="ECO:0000313" key="2">
    <source>
        <dbReference type="Proteomes" id="UP000310200"/>
    </source>
</evidence>
<evidence type="ECO:0000313" key="1">
    <source>
        <dbReference type="EMBL" id="TGZ52229.1"/>
    </source>
</evidence>
<proteinExistence type="predicted"/>
<name>A0A4S2KVP1_9HYME</name>
<dbReference type="Proteomes" id="UP000310200">
    <property type="component" value="Unassembled WGS sequence"/>
</dbReference>
<dbReference type="EMBL" id="QBLH01001357">
    <property type="protein sequence ID" value="TGZ52229.1"/>
    <property type="molecule type" value="Genomic_DNA"/>
</dbReference>
<dbReference type="AlphaFoldDB" id="A0A4S2KVP1"/>
<comment type="caution">
    <text evidence="1">The sequence shown here is derived from an EMBL/GenBank/DDBJ whole genome shotgun (WGS) entry which is preliminary data.</text>
</comment>